<feature type="active site" description="Nucleophile" evidence="5">
    <location>
        <position position="374"/>
    </location>
</feature>
<evidence type="ECO:0000256" key="4">
    <source>
        <dbReference type="ARBA" id="ARBA00022884"/>
    </source>
</evidence>
<dbReference type="InterPro" id="IPR023267">
    <property type="entry name" value="RCMT"/>
</dbReference>
<dbReference type="GO" id="GO:0009383">
    <property type="term" value="F:rRNA (cytosine-C5-)-methyltransferase activity"/>
    <property type="evidence" value="ECO:0007669"/>
    <property type="project" value="TreeGrafter"/>
</dbReference>
<sequence length="435" mass="48745">MDNNTQPKPLPEKVVRRHAEMIGEILPDFTKLVVEEGRPADAVLNAYLRTHRELGSRDRRFLSQAIFSYFRWYGWTVSKLQLDAPEAVLVGVALDLAELPQSFEFLAGRCQLPFTIEAMGGKGIEENRCILNERFKERQGFEPLELTDLVLPDFASVVDPEKVVPCINEFQARPPTWIRSRTEPETLISALAEQQIEGRIHDQVPTAISLEGGQSLGNALSGKTNQFVVQDIASQCVGLACAPQKGGDWWDCCAGAGGKALHLMDLMEQDGKVLATDVRIPPLKELKKRARRYGIKNIRTQTFNAVNDEPFTKTFDGVLADAPCSGWGTWSRNPDARWRASKRDVMQCASRQLKILNNVKWCVKPGGLLVYAVCTITRPETEEVVMNFLDQHSNFKLAPFTNPITGKQTNGQMQVWPWEAGGDGMFIARFVRDVE</sequence>
<evidence type="ECO:0000259" key="6">
    <source>
        <dbReference type="PROSITE" id="PS51686"/>
    </source>
</evidence>
<keyword evidence="1 5" id="KW-0489">Methyltransferase</keyword>
<keyword evidence="3 5" id="KW-0949">S-adenosyl-L-methionine</keyword>
<dbReference type="SUPFAM" id="SSF53335">
    <property type="entry name" value="S-adenosyl-L-methionine-dependent methyltransferases"/>
    <property type="match status" value="1"/>
</dbReference>
<dbReference type="Gene3D" id="3.40.50.150">
    <property type="entry name" value="Vaccinia Virus protein VP39"/>
    <property type="match status" value="1"/>
</dbReference>
<dbReference type="GO" id="GO:0003723">
    <property type="term" value="F:RNA binding"/>
    <property type="evidence" value="ECO:0007669"/>
    <property type="project" value="UniProtKB-UniRule"/>
</dbReference>
<evidence type="ECO:0000313" key="8">
    <source>
        <dbReference type="Proteomes" id="UP000366872"/>
    </source>
</evidence>
<comment type="caution">
    <text evidence="5">Lacks conserved residue(s) required for the propagation of feature annotation.</text>
</comment>
<dbReference type="EMBL" id="CAAHFG010000005">
    <property type="protein sequence ID" value="VGO17617.1"/>
    <property type="molecule type" value="Genomic_DNA"/>
</dbReference>
<protein>
    <submittedName>
        <fullName evidence="7">Ribosomal RNA small subunit methyltransferase B</fullName>
    </submittedName>
</protein>
<dbReference type="GO" id="GO:0070475">
    <property type="term" value="P:rRNA base methylation"/>
    <property type="evidence" value="ECO:0007669"/>
    <property type="project" value="TreeGrafter"/>
</dbReference>
<dbReference type="GO" id="GO:0005829">
    <property type="term" value="C:cytosol"/>
    <property type="evidence" value="ECO:0007669"/>
    <property type="project" value="TreeGrafter"/>
</dbReference>
<evidence type="ECO:0000313" key="7">
    <source>
        <dbReference type="EMBL" id="VGO17617.1"/>
    </source>
</evidence>
<dbReference type="PANTHER" id="PTHR22807:SF61">
    <property type="entry name" value="NOL1_NOP2_SUN FAMILY PROTEIN _ ANTITERMINATION NUSB DOMAIN-CONTAINING PROTEIN"/>
    <property type="match status" value="1"/>
</dbReference>
<proteinExistence type="inferred from homology"/>
<reference evidence="7 8" key="1">
    <citation type="submission" date="2019-04" db="EMBL/GenBank/DDBJ databases">
        <authorList>
            <person name="Van Vliet M D."/>
        </authorList>
    </citation>
    <scope>NUCLEOTIDE SEQUENCE [LARGE SCALE GENOMIC DNA]</scope>
    <source>
        <strain evidence="7 8">F1</strain>
    </source>
</reference>
<accession>A0A6C2UDI9</accession>
<dbReference type="Pfam" id="PF01189">
    <property type="entry name" value="Methyltr_RsmB-F"/>
    <property type="match status" value="1"/>
</dbReference>
<keyword evidence="2 5" id="KW-0808">Transferase</keyword>
<evidence type="ECO:0000256" key="3">
    <source>
        <dbReference type="ARBA" id="ARBA00022691"/>
    </source>
</evidence>
<evidence type="ECO:0000256" key="2">
    <source>
        <dbReference type="ARBA" id="ARBA00022679"/>
    </source>
</evidence>
<dbReference type="PROSITE" id="PS51686">
    <property type="entry name" value="SAM_MT_RSMB_NOP"/>
    <property type="match status" value="1"/>
</dbReference>
<comment type="similarity">
    <text evidence="5">Belongs to the class I-like SAM-binding methyltransferase superfamily. RsmB/NOP family.</text>
</comment>
<dbReference type="AlphaFoldDB" id="A0A6C2UDI9"/>
<gene>
    <name evidence="7" type="primary">rsmB_2</name>
    <name evidence="7" type="ORF">PDESU_06218</name>
</gene>
<name>A0A6C2UDI9_PONDE</name>
<dbReference type="PANTHER" id="PTHR22807">
    <property type="entry name" value="NOP2 YEAST -RELATED NOL1/NOP2/FMU SUN DOMAIN-CONTAINING"/>
    <property type="match status" value="1"/>
</dbReference>
<feature type="domain" description="SAM-dependent MTase RsmB/NOP-type" evidence="6">
    <location>
        <begin position="163"/>
        <end position="433"/>
    </location>
</feature>
<dbReference type="InterPro" id="IPR029063">
    <property type="entry name" value="SAM-dependent_MTases_sf"/>
</dbReference>
<evidence type="ECO:0000256" key="5">
    <source>
        <dbReference type="PROSITE-ProRule" id="PRU01023"/>
    </source>
</evidence>
<dbReference type="Proteomes" id="UP000366872">
    <property type="component" value="Unassembled WGS sequence"/>
</dbReference>
<dbReference type="InterPro" id="IPR001678">
    <property type="entry name" value="MeTrfase_RsmB-F_NOP2_dom"/>
</dbReference>
<dbReference type="RefSeq" id="WP_136083105.1">
    <property type="nucleotide sequence ID" value="NZ_CAAHFG010000005.1"/>
</dbReference>
<feature type="binding site" evidence="5">
    <location>
        <position position="321"/>
    </location>
    <ligand>
        <name>S-adenosyl-L-methionine</name>
        <dbReference type="ChEBI" id="CHEBI:59789"/>
    </ligand>
</feature>
<evidence type="ECO:0000256" key="1">
    <source>
        <dbReference type="ARBA" id="ARBA00022603"/>
    </source>
</evidence>
<keyword evidence="4 5" id="KW-0694">RNA-binding</keyword>
<dbReference type="PRINTS" id="PR02008">
    <property type="entry name" value="RCMTFAMILY"/>
</dbReference>
<dbReference type="CDD" id="cd02440">
    <property type="entry name" value="AdoMet_MTases"/>
    <property type="match status" value="1"/>
</dbReference>
<feature type="binding site" evidence="5">
    <location>
        <position position="277"/>
    </location>
    <ligand>
        <name>S-adenosyl-L-methionine</name>
        <dbReference type="ChEBI" id="CHEBI:59789"/>
    </ligand>
</feature>
<dbReference type="InterPro" id="IPR049560">
    <property type="entry name" value="MeTrfase_RsmB-F_NOP2_cat"/>
</dbReference>
<organism evidence="7 8">
    <name type="scientific">Pontiella desulfatans</name>
    <dbReference type="NCBI Taxonomy" id="2750659"/>
    <lineage>
        <taxon>Bacteria</taxon>
        <taxon>Pseudomonadati</taxon>
        <taxon>Kiritimatiellota</taxon>
        <taxon>Kiritimatiellia</taxon>
        <taxon>Kiritimatiellales</taxon>
        <taxon>Pontiellaceae</taxon>
        <taxon>Pontiella</taxon>
    </lineage>
</organism>
<keyword evidence="8" id="KW-1185">Reference proteome</keyword>